<keyword evidence="4" id="KW-0802">TPR repeat</keyword>
<dbReference type="Gene3D" id="1.25.40.10">
    <property type="entry name" value="Tetratricopeptide repeat domain"/>
    <property type="match status" value="2"/>
</dbReference>
<dbReference type="NCBIfam" id="TIGR03142">
    <property type="entry name" value="cytochro_ccmI"/>
    <property type="match status" value="1"/>
</dbReference>
<evidence type="ECO:0000259" key="5">
    <source>
        <dbReference type="Pfam" id="PF23914"/>
    </source>
</evidence>
<dbReference type="OrthoDB" id="9815847at2"/>
<dbReference type="AlphaFoldDB" id="A0A4R2GTX7"/>
<name>A0A4R2GTX7_9HYPH</name>
<evidence type="ECO:0000313" key="6">
    <source>
        <dbReference type="EMBL" id="TCO14102.1"/>
    </source>
</evidence>
<comment type="subcellular location">
    <subcellularLocation>
        <location evidence="1">Cell envelope</location>
    </subcellularLocation>
</comment>
<evidence type="ECO:0000256" key="4">
    <source>
        <dbReference type="ARBA" id="ARBA00022803"/>
    </source>
</evidence>
<feature type="domain" description="Cytochrome c-type biogenesis protein H TPR" evidence="5">
    <location>
        <begin position="127"/>
        <end position="263"/>
    </location>
</feature>
<dbReference type="PANTHER" id="PTHR47870:SF1">
    <property type="entry name" value="CYTOCHROME C-TYPE BIOGENESIS PROTEIN CCMH"/>
    <property type="match status" value="1"/>
</dbReference>
<accession>A0A4R2GTX7</accession>
<keyword evidence="2" id="KW-0677">Repeat</keyword>
<evidence type="ECO:0000313" key="7">
    <source>
        <dbReference type="Proteomes" id="UP000294881"/>
    </source>
</evidence>
<dbReference type="PANTHER" id="PTHR47870">
    <property type="entry name" value="CYTOCHROME C-TYPE BIOGENESIS PROTEIN CCMH"/>
    <property type="match status" value="1"/>
</dbReference>
<reference evidence="6 7" key="1">
    <citation type="submission" date="2019-03" db="EMBL/GenBank/DDBJ databases">
        <title>Genomic Encyclopedia of Type Strains, Phase IV (KMG-IV): sequencing the most valuable type-strain genomes for metagenomic binning, comparative biology and taxonomic classification.</title>
        <authorList>
            <person name="Goeker M."/>
        </authorList>
    </citation>
    <scope>NUCLEOTIDE SEQUENCE [LARGE SCALE GENOMIC DNA]</scope>
    <source>
        <strain evidence="6 7">DSM 22958</strain>
    </source>
</reference>
<dbReference type="RefSeq" id="WP_132004808.1">
    <property type="nucleotide sequence ID" value="NZ_JBHUNN010000002.1"/>
</dbReference>
<dbReference type="Pfam" id="PF23914">
    <property type="entry name" value="TPR_CcmH_CycH"/>
    <property type="match status" value="1"/>
</dbReference>
<organism evidence="6 7">
    <name type="scientific">Camelimonas lactis</name>
    <dbReference type="NCBI Taxonomy" id="659006"/>
    <lineage>
        <taxon>Bacteria</taxon>
        <taxon>Pseudomonadati</taxon>
        <taxon>Pseudomonadota</taxon>
        <taxon>Alphaproteobacteria</taxon>
        <taxon>Hyphomicrobiales</taxon>
        <taxon>Chelatococcaceae</taxon>
        <taxon>Camelimonas</taxon>
    </lineage>
</organism>
<dbReference type="InterPro" id="IPR011990">
    <property type="entry name" value="TPR-like_helical_dom_sf"/>
</dbReference>
<proteinExistence type="predicted"/>
<keyword evidence="3" id="KW-0201">Cytochrome c-type biogenesis</keyword>
<dbReference type="InterPro" id="IPR056413">
    <property type="entry name" value="TPR_CcmH_CycH"/>
</dbReference>
<evidence type="ECO:0000256" key="3">
    <source>
        <dbReference type="ARBA" id="ARBA00022748"/>
    </source>
</evidence>
<dbReference type="GO" id="GO:0005886">
    <property type="term" value="C:plasma membrane"/>
    <property type="evidence" value="ECO:0007669"/>
    <property type="project" value="TreeGrafter"/>
</dbReference>
<evidence type="ECO:0000256" key="1">
    <source>
        <dbReference type="ARBA" id="ARBA00004196"/>
    </source>
</evidence>
<gene>
    <name evidence="6" type="ORF">EV666_10454</name>
</gene>
<dbReference type="GO" id="GO:0017004">
    <property type="term" value="P:cytochrome complex assembly"/>
    <property type="evidence" value="ECO:0007669"/>
    <property type="project" value="UniProtKB-KW"/>
</dbReference>
<protein>
    <submittedName>
        <fullName evidence="6">Cytochrome c-type biogenesis protein CcmH</fullName>
    </submittedName>
</protein>
<dbReference type="Proteomes" id="UP000294881">
    <property type="component" value="Unassembled WGS sequence"/>
</dbReference>
<comment type="caution">
    <text evidence="6">The sequence shown here is derived from an EMBL/GenBank/DDBJ whole genome shotgun (WGS) entry which is preliminary data.</text>
</comment>
<keyword evidence="7" id="KW-1185">Reference proteome</keyword>
<dbReference type="GO" id="GO:0030313">
    <property type="term" value="C:cell envelope"/>
    <property type="evidence" value="ECO:0007669"/>
    <property type="project" value="UniProtKB-SubCell"/>
</dbReference>
<evidence type="ECO:0000256" key="2">
    <source>
        <dbReference type="ARBA" id="ARBA00022737"/>
    </source>
</evidence>
<dbReference type="SUPFAM" id="SSF48452">
    <property type="entry name" value="TPR-like"/>
    <property type="match status" value="1"/>
</dbReference>
<sequence>MAIWFIFALMTGLAIGAVLWPLSRRAPAPAGQVDERAFYEQRLAEINRDAGSGYISAIEADAARAEAARRLLRESRSAPMGLADGESEYALRRRRAASAIALSTIPLVTLAIYGAVGSPDLGSLTIAERRARPVAQADAGDLVARMERHLAAKPDDGAGWELLAPVYLRMGRPDDAVKAWASVLKLRGETPARLASYGEALVASSNGVVESFARELFERAAKGDPAAPMPKFYLAVALAQDGDMDGARKAFEALLKSAPPDAPWRAAVEARIEGLQRQAMAKDIASAPAEAQQAAIAGMVQGLAERLKANPDNPEGWRTLVRSYVVLGRKTEAGAALADGVRALGARPDEAARLEAFARELGVHPKTP</sequence>
<dbReference type="InterPro" id="IPR017560">
    <property type="entry name" value="Cyt_c_biogenesis_CcmI"/>
</dbReference>
<dbReference type="EMBL" id="SLWL01000004">
    <property type="protein sequence ID" value="TCO14102.1"/>
    <property type="molecule type" value="Genomic_DNA"/>
</dbReference>
<dbReference type="InterPro" id="IPR051263">
    <property type="entry name" value="C-type_cytochrome_biogenesis"/>
</dbReference>